<keyword evidence="11" id="KW-1185">Reference proteome</keyword>
<evidence type="ECO:0000256" key="8">
    <source>
        <dbReference type="ARBA" id="ARBA00023136"/>
    </source>
</evidence>
<sequence length="127" mass="14236">MASVTSVVKASEYILKSPFLSSIFVPLSKTFVNLSGYRQMGLRFDDLIAEESPIVQTALKRLDEKESYDRIYRILTASQLSLTAQILPKNEAVKAEDDKSYLIPYILEAEAAAFERSALDNITVVKK</sequence>
<dbReference type="RefSeq" id="XP_031857065.1">
    <property type="nucleotide sequence ID" value="XM_032001174.1"/>
</dbReference>
<proteinExistence type="inferred from homology"/>
<keyword evidence="3 9" id="KW-0813">Transport</keyword>
<keyword evidence="8 9" id="KW-0472">Membrane</keyword>
<reference evidence="10 11" key="1">
    <citation type="submission" date="2019-09" db="EMBL/GenBank/DDBJ databases">
        <authorList>
            <person name="Brejova B."/>
        </authorList>
    </citation>
    <scope>NUCLEOTIDE SEQUENCE [LARGE SCALE GENOMIC DNA]</scope>
</reference>
<gene>
    <name evidence="10" type="ORF">SAPINGB_P006463</name>
</gene>
<organism evidence="10 11">
    <name type="scientific">Magnusiomyces paraingens</name>
    <dbReference type="NCBI Taxonomy" id="2606893"/>
    <lineage>
        <taxon>Eukaryota</taxon>
        <taxon>Fungi</taxon>
        <taxon>Dikarya</taxon>
        <taxon>Ascomycota</taxon>
        <taxon>Saccharomycotina</taxon>
        <taxon>Dipodascomycetes</taxon>
        <taxon>Dipodascales</taxon>
        <taxon>Dipodascaceae</taxon>
        <taxon>Magnusiomyces</taxon>
    </lineage>
</organism>
<dbReference type="PANTHER" id="PTHR12022:SF0">
    <property type="entry name" value="CYTOCHROME B-C1 COMPLEX SUBUNIT 7"/>
    <property type="match status" value="1"/>
</dbReference>
<dbReference type="InterPro" id="IPR003197">
    <property type="entry name" value="QCR7"/>
</dbReference>
<evidence type="ECO:0000256" key="3">
    <source>
        <dbReference type="ARBA" id="ARBA00022448"/>
    </source>
</evidence>
<keyword evidence="5 9" id="KW-0999">Mitochondrion inner membrane</keyword>
<evidence type="ECO:0000256" key="5">
    <source>
        <dbReference type="ARBA" id="ARBA00022792"/>
    </source>
</evidence>
<dbReference type="EMBL" id="CABVLU010000005">
    <property type="protein sequence ID" value="VVT58945.1"/>
    <property type="molecule type" value="Genomic_DNA"/>
</dbReference>
<evidence type="ECO:0000256" key="9">
    <source>
        <dbReference type="PIRNR" id="PIRNR000022"/>
    </source>
</evidence>
<comment type="similarity">
    <text evidence="2 9">Belongs to the UQCRB/QCR7 family.</text>
</comment>
<dbReference type="GO" id="GO:0006122">
    <property type="term" value="P:mitochondrial electron transport, ubiquinol to cytochrome c"/>
    <property type="evidence" value="ECO:0007669"/>
    <property type="project" value="InterPro"/>
</dbReference>
<evidence type="ECO:0000256" key="1">
    <source>
        <dbReference type="ARBA" id="ARBA00004443"/>
    </source>
</evidence>
<dbReference type="GO" id="GO:0005743">
    <property type="term" value="C:mitochondrial inner membrane"/>
    <property type="evidence" value="ECO:0007669"/>
    <property type="project" value="UniProtKB-SubCell"/>
</dbReference>
<dbReference type="Gene3D" id="1.10.1090.10">
    <property type="entry name" value="Cytochrome b-c1 complex subunit 7"/>
    <property type="match status" value="1"/>
</dbReference>
<dbReference type="SUPFAM" id="SSF81524">
    <property type="entry name" value="14 kDa protein of cytochrome bc1 complex (Ubiquinol-cytochrome c reductase)"/>
    <property type="match status" value="1"/>
</dbReference>
<dbReference type="GO" id="GO:0045275">
    <property type="term" value="C:respiratory chain complex III"/>
    <property type="evidence" value="ECO:0007669"/>
    <property type="project" value="InterPro"/>
</dbReference>
<protein>
    <recommendedName>
        <fullName evidence="9">Cytochrome b-c1 complex subunit 7</fullName>
    </recommendedName>
</protein>
<evidence type="ECO:0000256" key="2">
    <source>
        <dbReference type="ARBA" id="ARBA00008554"/>
    </source>
</evidence>
<evidence type="ECO:0000256" key="7">
    <source>
        <dbReference type="ARBA" id="ARBA00023128"/>
    </source>
</evidence>
<evidence type="ECO:0000256" key="4">
    <source>
        <dbReference type="ARBA" id="ARBA00022660"/>
    </source>
</evidence>
<dbReference type="PIRSF" id="PIRSF000022">
    <property type="entry name" value="Bc1_14K"/>
    <property type="match status" value="1"/>
</dbReference>
<dbReference type="GeneID" id="43585274"/>
<dbReference type="AlphaFoldDB" id="A0A5E8C7S4"/>
<evidence type="ECO:0000256" key="6">
    <source>
        <dbReference type="ARBA" id="ARBA00022982"/>
    </source>
</evidence>
<keyword evidence="7 9" id="KW-0496">Mitochondrion</keyword>
<comment type="function">
    <text evidence="9">Component of the ubiquinol-cytochrome c oxidoreductase, a multisubunit transmembrane complex that is part of the mitochondrial electron transport chain which drives oxidative phosphorylation.</text>
</comment>
<dbReference type="Proteomes" id="UP000398389">
    <property type="component" value="Unassembled WGS sequence"/>
</dbReference>
<dbReference type="FunFam" id="1.10.1090.10:FF:000001">
    <property type="entry name" value="Cytochrome b-c1 complex subunit 7"/>
    <property type="match status" value="1"/>
</dbReference>
<evidence type="ECO:0000313" key="11">
    <source>
        <dbReference type="Proteomes" id="UP000398389"/>
    </source>
</evidence>
<keyword evidence="6 9" id="KW-0249">Electron transport</keyword>
<comment type="subcellular location">
    <subcellularLocation>
        <location evidence="1">Mitochondrion inner membrane</location>
        <topology evidence="1">Peripheral membrane protein</topology>
        <orientation evidence="1">Matrix side</orientation>
    </subcellularLocation>
</comment>
<keyword evidence="4 9" id="KW-0679">Respiratory chain</keyword>
<dbReference type="Pfam" id="PF02271">
    <property type="entry name" value="UCR_14kD"/>
    <property type="match status" value="1"/>
</dbReference>
<evidence type="ECO:0000313" key="10">
    <source>
        <dbReference type="EMBL" id="VVT58945.1"/>
    </source>
</evidence>
<dbReference type="InterPro" id="IPR036544">
    <property type="entry name" value="QCR7_sf"/>
</dbReference>
<name>A0A5E8C7S4_9ASCO</name>
<dbReference type="OrthoDB" id="425749at2759"/>
<dbReference type="PANTHER" id="PTHR12022">
    <property type="entry name" value="UBIQUINOL-CYTOCHROME C REDUCTASE COMPLEX 14 KD PROTEIN"/>
    <property type="match status" value="1"/>
</dbReference>
<accession>A0A5E8C7S4</accession>